<feature type="active site" description="Proton donor" evidence="3">
    <location>
        <position position="321"/>
    </location>
</feature>
<reference evidence="7" key="2">
    <citation type="submission" date="2015-01" db="EMBL/GenBank/DDBJ databases">
        <title>Evolutionary Origins and Diversification of the Mycorrhizal Mutualists.</title>
        <authorList>
            <consortium name="DOE Joint Genome Institute"/>
            <consortium name="Mycorrhizal Genomics Consortium"/>
            <person name="Kohler A."/>
            <person name="Kuo A."/>
            <person name="Nagy L.G."/>
            <person name="Floudas D."/>
            <person name="Copeland A."/>
            <person name="Barry K.W."/>
            <person name="Cichocki N."/>
            <person name="Veneault-Fourrey C."/>
            <person name="LaButti K."/>
            <person name="Lindquist E.A."/>
            <person name="Lipzen A."/>
            <person name="Lundell T."/>
            <person name="Morin E."/>
            <person name="Murat C."/>
            <person name="Riley R."/>
            <person name="Ohm R."/>
            <person name="Sun H."/>
            <person name="Tunlid A."/>
            <person name="Henrissat B."/>
            <person name="Grigoriev I.V."/>
            <person name="Hibbett D.S."/>
            <person name="Martin F."/>
        </authorList>
    </citation>
    <scope>NUCLEOTIDE SEQUENCE [LARGE SCALE GENOMIC DNA]</scope>
    <source>
        <strain evidence="7">441</strain>
    </source>
</reference>
<dbReference type="CDD" id="cd07061">
    <property type="entry name" value="HP_HAP_like"/>
    <property type="match status" value="1"/>
</dbReference>
<feature type="active site" description="Nucleophile" evidence="3">
    <location>
        <position position="71"/>
    </location>
</feature>
<evidence type="ECO:0000256" key="5">
    <source>
        <dbReference type="SAM" id="SignalP"/>
    </source>
</evidence>
<keyword evidence="4" id="KW-1015">Disulfide bond</keyword>
<organism evidence="6 7">
    <name type="scientific">Pisolithus microcarpus 441</name>
    <dbReference type="NCBI Taxonomy" id="765257"/>
    <lineage>
        <taxon>Eukaryota</taxon>
        <taxon>Fungi</taxon>
        <taxon>Dikarya</taxon>
        <taxon>Basidiomycota</taxon>
        <taxon>Agaricomycotina</taxon>
        <taxon>Agaricomycetes</taxon>
        <taxon>Agaricomycetidae</taxon>
        <taxon>Boletales</taxon>
        <taxon>Sclerodermatineae</taxon>
        <taxon>Pisolithaceae</taxon>
        <taxon>Pisolithus</taxon>
    </lineage>
</organism>
<dbReference type="PROSITE" id="PS00616">
    <property type="entry name" value="HIS_ACID_PHOSPHAT_1"/>
    <property type="match status" value="1"/>
</dbReference>
<reference evidence="6 7" key="1">
    <citation type="submission" date="2014-04" db="EMBL/GenBank/DDBJ databases">
        <authorList>
            <consortium name="DOE Joint Genome Institute"/>
            <person name="Kuo A."/>
            <person name="Kohler A."/>
            <person name="Costa M.D."/>
            <person name="Nagy L.G."/>
            <person name="Floudas D."/>
            <person name="Copeland A."/>
            <person name="Barry K.W."/>
            <person name="Cichocki N."/>
            <person name="Veneault-Fourrey C."/>
            <person name="LaButti K."/>
            <person name="Lindquist E.A."/>
            <person name="Lipzen A."/>
            <person name="Lundell T."/>
            <person name="Morin E."/>
            <person name="Murat C."/>
            <person name="Sun H."/>
            <person name="Tunlid A."/>
            <person name="Henrissat B."/>
            <person name="Grigoriev I.V."/>
            <person name="Hibbett D.S."/>
            <person name="Martin F."/>
            <person name="Nordberg H.P."/>
            <person name="Cantor M.N."/>
            <person name="Hua S.X."/>
        </authorList>
    </citation>
    <scope>NUCLEOTIDE SEQUENCE [LARGE SCALE GENOMIC DNA]</scope>
    <source>
        <strain evidence="6 7">441</strain>
    </source>
</reference>
<dbReference type="InterPro" id="IPR016274">
    <property type="entry name" value="Histidine_acid_Pase_euk"/>
</dbReference>
<dbReference type="PIRSF" id="PIRSF000894">
    <property type="entry name" value="Acid_phosphatase"/>
    <property type="match status" value="1"/>
</dbReference>
<dbReference type="GO" id="GO:0003993">
    <property type="term" value="F:acid phosphatase activity"/>
    <property type="evidence" value="ECO:0007669"/>
    <property type="project" value="TreeGrafter"/>
</dbReference>
<evidence type="ECO:0000256" key="2">
    <source>
        <dbReference type="ARBA" id="ARBA00023180"/>
    </source>
</evidence>
<dbReference type="HOGENOM" id="CLU_020880_3_2_1"/>
<evidence type="ECO:0000256" key="3">
    <source>
        <dbReference type="PIRSR" id="PIRSR000894-1"/>
    </source>
</evidence>
<dbReference type="PANTHER" id="PTHR20963">
    <property type="entry name" value="MULTIPLE INOSITOL POLYPHOSPHATE PHOSPHATASE-RELATED"/>
    <property type="match status" value="1"/>
</dbReference>
<keyword evidence="2" id="KW-0325">Glycoprotein</keyword>
<keyword evidence="1" id="KW-0378">Hydrolase</keyword>
<evidence type="ECO:0000313" key="7">
    <source>
        <dbReference type="Proteomes" id="UP000054018"/>
    </source>
</evidence>
<gene>
    <name evidence="6" type="ORF">PISMIDRAFT_107845</name>
</gene>
<feature type="disulfide bond" evidence="4">
    <location>
        <begin position="244"/>
        <end position="257"/>
    </location>
</feature>
<evidence type="ECO:0000256" key="4">
    <source>
        <dbReference type="PIRSR" id="PIRSR000894-2"/>
    </source>
</evidence>
<dbReference type="AlphaFoldDB" id="A0A0C9Y3R7"/>
<sequence>MYLPAVLNLLQASLSSLTGLLEFGLPASVSPHDFDGFATLSPYHDRAHVPGVAADLPSDCSVDQVMLLHRHGSRGPEWEDKYIQKLVETLDNFSQVIHRAHLPPNLRFLKDGYESDLVPHELTVVGRRQLFDHGVDFALQYPSLSTSVVLSSPVQRVVDSSHYFGHGFFGGDVGKVEFVTVDELDVPVNWITPWKSCSKYSEAKGHAAASAWRSKYVPTITQRLSRQLGFQLSDDDTQGALYACPYDLAAHNESPWCDAFHNHELRSLEYEYDLLMDRISGRMSENDPGPILGSVYVNKLIERFTNATGDAKELYLEFGHDTSILLVLSALGLNKDRTLLPEDHIRTHRKFRTSEQTPFAARMVWEKFSCEKSFRGPQIRLLLNSATYPLTTCQKSLKDREFGSCSVKEFIGANEFSLNVHYGDETWNTTCVD</sequence>
<dbReference type="InterPro" id="IPR000560">
    <property type="entry name" value="His_Pase_clade-2"/>
</dbReference>
<feature type="disulfide bond" evidence="4">
    <location>
        <begin position="60"/>
        <end position="370"/>
    </location>
</feature>
<dbReference type="Gene3D" id="3.40.50.1240">
    <property type="entry name" value="Phosphoglycerate mutase-like"/>
    <property type="match status" value="1"/>
</dbReference>
<dbReference type="InterPro" id="IPR033379">
    <property type="entry name" value="Acid_Pase_AS"/>
</dbReference>
<dbReference type="Pfam" id="PF00328">
    <property type="entry name" value="His_Phos_2"/>
    <property type="match status" value="1"/>
</dbReference>
<dbReference type="STRING" id="765257.A0A0C9Y3R7"/>
<accession>A0A0C9Y3R7</accession>
<evidence type="ECO:0000256" key="1">
    <source>
        <dbReference type="ARBA" id="ARBA00022801"/>
    </source>
</evidence>
<dbReference type="EMBL" id="KN833786">
    <property type="protein sequence ID" value="KIK19340.1"/>
    <property type="molecule type" value="Genomic_DNA"/>
</dbReference>
<dbReference type="PROSITE" id="PS00778">
    <property type="entry name" value="HIS_ACID_PHOSPHAT_2"/>
    <property type="match status" value="1"/>
</dbReference>
<dbReference type="InterPro" id="IPR029033">
    <property type="entry name" value="His_PPase_superfam"/>
</dbReference>
<dbReference type="SUPFAM" id="SSF53254">
    <property type="entry name" value="Phosphoglycerate mutase-like"/>
    <property type="match status" value="1"/>
</dbReference>
<evidence type="ECO:0008006" key="8">
    <source>
        <dbReference type="Google" id="ProtNLM"/>
    </source>
</evidence>
<keyword evidence="7" id="KW-1185">Reference proteome</keyword>
<feature type="disulfide bond" evidence="4">
    <location>
        <begin position="393"/>
        <end position="405"/>
    </location>
</feature>
<name>A0A0C9Y3R7_9AGAM</name>
<keyword evidence="5" id="KW-0732">Signal</keyword>
<dbReference type="Proteomes" id="UP000054018">
    <property type="component" value="Unassembled WGS sequence"/>
</dbReference>
<dbReference type="OrthoDB" id="6509975at2759"/>
<protein>
    <recommendedName>
        <fullName evidence="8">Acid phosphatase</fullName>
    </recommendedName>
</protein>
<feature type="signal peptide" evidence="5">
    <location>
        <begin position="1"/>
        <end position="15"/>
    </location>
</feature>
<dbReference type="PANTHER" id="PTHR20963:SF42">
    <property type="entry name" value="PHOSPHOGLYCERATE MUTASE-LIKE PROTEIN"/>
    <property type="match status" value="1"/>
</dbReference>
<proteinExistence type="predicted"/>
<feature type="chain" id="PRO_5012407256" description="Acid phosphatase" evidence="5">
    <location>
        <begin position="16"/>
        <end position="433"/>
    </location>
</feature>
<evidence type="ECO:0000313" key="6">
    <source>
        <dbReference type="EMBL" id="KIK19340.1"/>
    </source>
</evidence>